<dbReference type="EMBL" id="DF820470">
    <property type="protein sequence ID" value="GAK59478.1"/>
    <property type="molecule type" value="Genomic_DNA"/>
</dbReference>
<proteinExistence type="predicted"/>
<reference evidence="12" key="1">
    <citation type="journal article" date="2015" name="PeerJ">
        <title>First genomic representation of candidate bacterial phylum KSB3 points to enhanced environmental sensing as a trigger of wastewater bulking.</title>
        <authorList>
            <person name="Sekiguchi Y."/>
            <person name="Ohashi A."/>
            <person name="Parks D.H."/>
            <person name="Yamauchi T."/>
            <person name="Tyson G.W."/>
            <person name="Hugenholtz P."/>
        </authorList>
    </citation>
    <scope>NUCLEOTIDE SEQUENCE [LARGE SCALE GENOMIC DNA]</scope>
</reference>
<keyword evidence="4" id="KW-1003">Cell membrane</keyword>
<evidence type="ECO:0000256" key="1">
    <source>
        <dbReference type="ARBA" id="ARBA00004202"/>
    </source>
</evidence>
<dbReference type="PANTHER" id="PTHR43790:SF9">
    <property type="entry name" value="GALACTOFURANOSE TRANSPORTER ATP-BINDING PROTEIN YTFR"/>
    <property type="match status" value="1"/>
</dbReference>
<keyword evidence="13" id="KW-1185">Reference proteome</keyword>
<keyword evidence="10" id="KW-0472">Membrane</keyword>
<evidence type="ECO:0000313" key="13">
    <source>
        <dbReference type="Proteomes" id="UP000030661"/>
    </source>
</evidence>
<evidence type="ECO:0000256" key="7">
    <source>
        <dbReference type="ARBA" id="ARBA00022741"/>
    </source>
</evidence>
<dbReference type="SUPFAM" id="SSF52540">
    <property type="entry name" value="P-loop containing nucleoside triphosphate hydrolases"/>
    <property type="match status" value="2"/>
</dbReference>
<keyword evidence="9" id="KW-1278">Translocase</keyword>
<feature type="domain" description="ABC transporter" evidence="11">
    <location>
        <begin position="6"/>
        <end position="245"/>
    </location>
</feature>
<keyword evidence="8" id="KW-0067">ATP-binding</keyword>
<dbReference type="InterPro" id="IPR017871">
    <property type="entry name" value="ABC_transporter-like_CS"/>
</dbReference>
<evidence type="ECO:0000256" key="8">
    <source>
        <dbReference type="ARBA" id="ARBA00022840"/>
    </source>
</evidence>
<dbReference type="GO" id="GO:0005886">
    <property type="term" value="C:plasma membrane"/>
    <property type="evidence" value="ECO:0007669"/>
    <property type="project" value="UniProtKB-SubCell"/>
</dbReference>
<keyword evidence="3" id="KW-0813">Transport</keyword>
<keyword evidence="7" id="KW-0547">Nucleotide-binding</keyword>
<keyword evidence="6" id="KW-0677">Repeat</keyword>
<keyword evidence="5" id="KW-0762">Sugar transport</keyword>
<evidence type="ECO:0000256" key="6">
    <source>
        <dbReference type="ARBA" id="ARBA00022737"/>
    </source>
</evidence>
<dbReference type="SMART" id="SM00382">
    <property type="entry name" value="AAA"/>
    <property type="match status" value="2"/>
</dbReference>
<dbReference type="HOGENOM" id="CLU_000604_92_3_0"/>
<feature type="domain" description="ABC transporter" evidence="11">
    <location>
        <begin position="265"/>
        <end position="509"/>
    </location>
</feature>
<dbReference type="InterPro" id="IPR003439">
    <property type="entry name" value="ABC_transporter-like_ATP-bd"/>
</dbReference>
<accession>A0A081C4H3</accession>
<evidence type="ECO:0000256" key="10">
    <source>
        <dbReference type="ARBA" id="ARBA00023136"/>
    </source>
</evidence>
<evidence type="ECO:0000256" key="4">
    <source>
        <dbReference type="ARBA" id="ARBA00022475"/>
    </source>
</evidence>
<comment type="subcellular location">
    <subcellularLocation>
        <location evidence="2">Cell inner membrane</location>
    </subcellularLocation>
    <subcellularLocation>
        <location evidence="1">Cell membrane</location>
        <topology evidence="1">Peripheral membrane protein</topology>
    </subcellularLocation>
</comment>
<dbReference type="CDD" id="cd03215">
    <property type="entry name" value="ABC_Carb_Monos_II"/>
    <property type="match status" value="1"/>
</dbReference>
<dbReference type="GO" id="GO:0005524">
    <property type="term" value="F:ATP binding"/>
    <property type="evidence" value="ECO:0007669"/>
    <property type="project" value="UniProtKB-KW"/>
</dbReference>
<dbReference type="Proteomes" id="UP000030661">
    <property type="component" value="Unassembled WGS sequence"/>
</dbReference>
<evidence type="ECO:0000256" key="2">
    <source>
        <dbReference type="ARBA" id="ARBA00004533"/>
    </source>
</evidence>
<evidence type="ECO:0000259" key="11">
    <source>
        <dbReference type="PROSITE" id="PS50893"/>
    </source>
</evidence>
<evidence type="ECO:0000256" key="9">
    <source>
        <dbReference type="ARBA" id="ARBA00022967"/>
    </source>
</evidence>
<dbReference type="InterPro" id="IPR003593">
    <property type="entry name" value="AAA+_ATPase"/>
</dbReference>
<dbReference type="GO" id="GO:0016887">
    <property type="term" value="F:ATP hydrolysis activity"/>
    <property type="evidence" value="ECO:0007669"/>
    <property type="project" value="InterPro"/>
</dbReference>
<dbReference type="PROSITE" id="PS50893">
    <property type="entry name" value="ABC_TRANSPORTER_2"/>
    <property type="match status" value="2"/>
</dbReference>
<protein>
    <submittedName>
        <fullName evidence="12">ABC transporter related protein</fullName>
    </submittedName>
</protein>
<dbReference type="STRING" id="1499967.U27_06463"/>
<evidence type="ECO:0000256" key="3">
    <source>
        <dbReference type="ARBA" id="ARBA00022448"/>
    </source>
</evidence>
<sequence length="517" mass="57165">MGDVVLEMRNSIKDFPGVRALDNVNFEARAGEVLALVGENGAGKSTLMKVLSGVWPYPSYQGEIYIKGQLRQFQNTRDAEAAGVAIIYQELNLIPELTVAENIFLDRQFTGFGGVINWSKLFAETQKLLDELHIKDFKPTDLVKELTVGKQQMVEIAKALSKKADILVFDEPTSALTDTEVAALFEIIHKLKQQGVSMSYISHKMEELQQIADRVIVLRDGKTIEEVTPIAELTLDQIISRMVGRDIKDMFPKKEFQRKEKVLEVKAMEVDHPLLPGEKKVKNASFCAYKGEILGISGLMGSGRTELVSAIFGALADQSRGEIYLTGQKVNIKSPQKAIAQGLALVTEDRKRIGLILGQSVLQNMTISSLQTIANRWGIINASKERNLAQGYVHQLDVKTPSLDVAIETLSGGNQQKVIVAKWLNTNPKVLILDEPTRGIDVGAKVEIYNLLNKLVENGVTVIIISSELPEVMGMSDRILVMCEGEIVAELNRKQATKELIMEYATGSFRSRKGANV</sequence>
<dbReference type="InterPro" id="IPR050107">
    <property type="entry name" value="ABC_carbohydrate_import_ATPase"/>
</dbReference>
<dbReference type="FunFam" id="3.40.50.300:FF:000127">
    <property type="entry name" value="Ribose import ATP-binding protein RbsA"/>
    <property type="match status" value="1"/>
</dbReference>
<evidence type="ECO:0000256" key="5">
    <source>
        <dbReference type="ARBA" id="ARBA00022597"/>
    </source>
</evidence>
<gene>
    <name evidence="12" type="ORF">U27_06463</name>
</gene>
<dbReference type="AlphaFoldDB" id="A0A081C4H3"/>
<dbReference type="Gene3D" id="3.40.50.300">
    <property type="entry name" value="P-loop containing nucleotide triphosphate hydrolases"/>
    <property type="match status" value="2"/>
</dbReference>
<dbReference type="FunFam" id="3.40.50.300:FF:000126">
    <property type="entry name" value="Galactose/methyl galactoside import ATP-binding protein MglA"/>
    <property type="match status" value="1"/>
</dbReference>
<dbReference type="PANTHER" id="PTHR43790">
    <property type="entry name" value="CARBOHYDRATE TRANSPORT ATP-BINDING PROTEIN MG119-RELATED"/>
    <property type="match status" value="1"/>
</dbReference>
<dbReference type="Pfam" id="PF00005">
    <property type="entry name" value="ABC_tran"/>
    <property type="match status" value="2"/>
</dbReference>
<organism evidence="12">
    <name type="scientific">Vecturithrix granuli</name>
    <dbReference type="NCBI Taxonomy" id="1499967"/>
    <lineage>
        <taxon>Bacteria</taxon>
        <taxon>Candidatus Moduliflexota</taxon>
        <taxon>Candidatus Vecturitrichia</taxon>
        <taxon>Candidatus Vecturitrichales</taxon>
        <taxon>Candidatus Vecturitrichaceae</taxon>
        <taxon>Candidatus Vecturithrix</taxon>
    </lineage>
</organism>
<dbReference type="eggNOG" id="COG1129">
    <property type="taxonomic scope" value="Bacteria"/>
</dbReference>
<dbReference type="InterPro" id="IPR027417">
    <property type="entry name" value="P-loop_NTPase"/>
</dbReference>
<dbReference type="PROSITE" id="PS00211">
    <property type="entry name" value="ABC_TRANSPORTER_1"/>
    <property type="match status" value="1"/>
</dbReference>
<evidence type="ECO:0000313" key="12">
    <source>
        <dbReference type="EMBL" id="GAK59478.1"/>
    </source>
</evidence>
<dbReference type="GO" id="GO:0015749">
    <property type="term" value="P:monosaccharide transmembrane transport"/>
    <property type="evidence" value="ECO:0007669"/>
    <property type="project" value="UniProtKB-ARBA"/>
</dbReference>
<dbReference type="CDD" id="cd03216">
    <property type="entry name" value="ABC_Carb_Monos_I"/>
    <property type="match status" value="1"/>
</dbReference>
<name>A0A081C4H3_VECG1</name>